<dbReference type="InterPro" id="IPR057326">
    <property type="entry name" value="KR_dom"/>
</dbReference>
<feature type="domain" description="PKS/mFAS DH" evidence="3">
    <location>
        <begin position="283"/>
        <end position="579"/>
    </location>
</feature>
<reference evidence="4 5" key="1">
    <citation type="journal article" date="2013" name="Genome Biol. Evol.">
        <title>Genomes of Stigonematalean cyanobacteria (subsection V) and the evolution of oxygenic photosynthesis from prokaryotes to plastids.</title>
        <authorList>
            <person name="Dagan T."/>
            <person name="Roettger M."/>
            <person name="Stucken K."/>
            <person name="Landan G."/>
            <person name="Koch R."/>
            <person name="Major P."/>
            <person name="Gould S.B."/>
            <person name="Goremykin V.V."/>
            <person name="Rippka R."/>
            <person name="Tandeau de Marsac N."/>
            <person name="Gugger M."/>
            <person name="Lockhart P.J."/>
            <person name="Allen J.F."/>
            <person name="Brune I."/>
            <person name="Maus I."/>
            <person name="Puhler A."/>
            <person name="Martin W.F."/>
        </authorList>
    </citation>
    <scope>NUCLEOTIDE SEQUENCE [LARGE SCALE GENOMIC DNA]</scope>
    <source>
        <strain evidence="4 5">PCC 7110</strain>
    </source>
</reference>
<evidence type="ECO:0000313" key="4">
    <source>
        <dbReference type="EMBL" id="KYC42586.1"/>
    </source>
</evidence>
<dbReference type="SUPFAM" id="SSF51735">
    <property type="entry name" value="NAD(P)-binding Rossmann-fold domains"/>
    <property type="match status" value="1"/>
</dbReference>
<feature type="active site" description="Proton acceptor; for dehydratase activity" evidence="2">
    <location>
        <position position="316"/>
    </location>
</feature>
<dbReference type="RefSeq" id="WP_026134498.1">
    <property type="nucleotide sequence ID" value="NZ_KQ976354.1"/>
</dbReference>
<dbReference type="PANTHER" id="PTHR43775">
    <property type="entry name" value="FATTY ACID SYNTHASE"/>
    <property type="match status" value="1"/>
</dbReference>
<feature type="region of interest" description="N-terminal hotdog fold" evidence="2">
    <location>
        <begin position="283"/>
        <end position="413"/>
    </location>
</feature>
<sequence length="579" mass="65171">MTAISTIQPSSVFLVSGGAKGITAKCVLKLAQHYSCKFILLGRSELLETEPDYARDCFEEPILKKRIMEYLLSLGEKPTPISVQKLYNQIASSREIKQTLETIKQAGGYAKYVSADVTDNQALKEKLKSVTEQLGSINGIIHGAGNLADKLIEKKTEQDFEKVYTAKVKGLENLLSCVKANQLEYLVLFSSVTGFYGNIGQTDYAIANEILNKSAHLVKQRYPECHVVAINWGGWDSGMVTPELKKEFARRGIDILSVEEGTQMLVNELHPANHNTAQVVIGSPLIPPPIPLKSELQTHRLRRKLSLENNTFLLDHVIAGKAVLPATCAVSWMVDSCEQLYPGYRFFSNTDFKVYKGITFNETLANEYILDLQEISKTESQEIILQAKIWSQSPNGKPIYHFSIDRVQLVRELPKRPTYESLNLTEDNIITMTGKDFYQAKTASFFPLFHGDSFQELRRVLNISAEKITTECIWREITLKQQGQFPVGWVNPYSIDLSTHPLWIWMQHFHQEICLPASQQKYEQYTQIPCNTPFYVSCEVISKTATSVAANFIVHDEQGNICSRLLGGKGTIIPTQSLS</sequence>
<evidence type="ECO:0000256" key="2">
    <source>
        <dbReference type="PROSITE-ProRule" id="PRU01363"/>
    </source>
</evidence>
<dbReference type="OrthoDB" id="9778690at2"/>
<organism evidence="4 5">
    <name type="scientific">Scytonema hofmannii PCC 7110</name>
    <dbReference type="NCBI Taxonomy" id="128403"/>
    <lineage>
        <taxon>Bacteria</taxon>
        <taxon>Bacillati</taxon>
        <taxon>Cyanobacteriota</taxon>
        <taxon>Cyanophyceae</taxon>
        <taxon>Nostocales</taxon>
        <taxon>Scytonemataceae</taxon>
        <taxon>Scytonema</taxon>
    </lineage>
</organism>
<keyword evidence="5" id="KW-1185">Reference proteome</keyword>
<dbReference type="AlphaFoldDB" id="A0A139XD41"/>
<protein>
    <submittedName>
        <fullName evidence="4">Polyketide synthase</fullName>
    </submittedName>
</protein>
<evidence type="ECO:0000256" key="1">
    <source>
        <dbReference type="ARBA" id="ARBA00022679"/>
    </source>
</evidence>
<comment type="caution">
    <text evidence="4">The sequence shown here is derived from an EMBL/GenBank/DDBJ whole genome shotgun (WGS) entry which is preliminary data.</text>
</comment>
<dbReference type="Gene3D" id="3.40.50.720">
    <property type="entry name" value="NAD(P)-binding Rossmann-like Domain"/>
    <property type="match status" value="1"/>
</dbReference>
<dbReference type="Pfam" id="PF21089">
    <property type="entry name" value="PKS_DH_N"/>
    <property type="match status" value="1"/>
</dbReference>
<dbReference type="InterPro" id="IPR049900">
    <property type="entry name" value="PKS_mFAS_DH"/>
</dbReference>
<dbReference type="InterPro" id="IPR049552">
    <property type="entry name" value="PKS_DH_N"/>
</dbReference>
<dbReference type="EMBL" id="ANNX02000020">
    <property type="protein sequence ID" value="KYC42586.1"/>
    <property type="molecule type" value="Genomic_DNA"/>
</dbReference>
<dbReference type="InterPro" id="IPR050091">
    <property type="entry name" value="PKS_NRPS_Biosynth_Enz"/>
</dbReference>
<accession>A0A139XD41</accession>
<keyword evidence="1" id="KW-0808">Transferase</keyword>
<name>A0A139XD41_9CYAN</name>
<proteinExistence type="predicted"/>
<dbReference type="Proteomes" id="UP000076925">
    <property type="component" value="Unassembled WGS sequence"/>
</dbReference>
<feature type="active site" description="Proton donor; for dehydratase activity" evidence="2">
    <location>
        <position position="496"/>
    </location>
</feature>
<dbReference type="InterPro" id="IPR013968">
    <property type="entry name" value="PKS_KR"/>
</dbReference>
<dbReference type="InterPro" id="IPR036291">
    <property type="entry name" value="NAD(P)-bd_dom_sf"/>
</dbReference>
<feature type="region of interest" description="C-terminal hotdog fold" evidence="2">
    <location>
        <begin position="429"/>
        <end position="579"/>
    </location>
</feature>
<dbReference type="PROSITE" id="PS52019">
    <property type="entry name" value="PKS_MFAS_DH"/>
    <property type="match status" value="1"/>
</dbReference>
<dbReference type="InterPro" id="IPR042104">
    <property type="entry name" value="PKS_dehydratase_sf"/>
</dbReference>
<dbReference type="CDD" id="cd08953">
    <property type="entry name" value="KR_2_SDR_x"/>
    <property type="match status" value="1"/>
</dbReference>
<evidence type="ECO:0000313" key="5">
    <source>
        <dbReference type="Proteomes" id="UP000076925"/>
    </source>
</evidence>
<dbReference type="Pfam" id="PF08659">
    <property type="entry name" value="KR"/>
    <property type="match status" value="1"/>
</dbReference>
<dbReference type="GO" id="GO:0006633">
    <property type="term" value="P:fatty acid biosynthetic process"/>
    <property type="evidence" value="ECO:0007669"/>
    <property type="project" value="TreeGrafter"/>
</dbReference>
<dbReference type="PANTHER" id="PTHR43775:SF51">
    <property type="entry name" value="INACTIVE PHENOLPHTHIOCEROL SYNTHESIS POLYKETIDE SYNTHASE TYPE I PKS1-RELATED"/>
    <property type="match status" value="1"/>
</dbReference>
<dbReference type="STRING" id="128403.WA1_19230"/>
<dbReference type="SMART" id="SM00822">
    <property type="entry name" value="PKS_KR"/>
    <property type="match status" value="1"/>
</dbReference>
<dbReference type="Gene3D" id="3.10.129.110">
    <property type="entry name" value="Polyketide synthase dehydratase"/>
    <property type="match status" value="1"/>
</dbReference>
<evidence type="ECO:0000259" key="3">
    <source>
        <dbReference type="PROSITE" id="PS52019"/>
    </source>
</evidence>
<dbReference type="GO" id="GO:0004312">
    <property type="term" value="F:fatty acid synthase activity"/>
    <property type="evidence" value="ECO:0007669"/>
    <property type="project" value="TreeGrafter"/>
</dbReference>
<gene>
    <name evidence="4" type="ORF">WA1_19230</name>
</gene>